<keyword evidence="1" id="KW-0472">Membrane</keyword>
<feature type="transmembrane region" description="Helical" evidence="1">
    <location>
        <begin position="53"/>
        <end position="70"/>
    </location>
</feature>
<feature type="transmembrane region" description="Helical" evidence="1">
    <location>
        <begin position="77"/>
        <end position="97"/>
    </location>
</feature>
<dbReference type="KEGG" id="pgri:PgNI_08668"/>
<keyword evidence="2" id="KW-1185">Reference proteome</keyword>
<evidence type="ECO:0000313" key="2">
    <source>
        <dbReference type="Proteomes" id="UP000515153"/>
    </source>
</evidence>
<dbReference type="GeneID" id="41963571"/>
<feature type="transmembrane region" description="Helical" evidence="1">
    <location>
        <begin position="153"/>
        <end position="172"/>
    </location>
</feature>
<organism evidence="2 3">
    <name type="scientific">Pyricularia grisea</name>
    <name type="common">Crabgrass-specific blast fungus</name>
    <name type="synonym">Magnaporthe grisea</name>
    <dbReference type="NCBI Taxonomy" id="148305"/>
    <lineage>
        <taxon>Eukaryota</taxon>
        <taxon>Fungi</taxon>
        <taxon>Dikarya</taxon>
        <taxon>Ascomycota</taxon>
        <taxon>Pezizomycotina</taxon>
        <taxon>Sordariomycetes</taxon>
        <taxon>Sordariomycetidae</taxon>
        <taxon>Magnaporthales</taxon>
        <taxon>Pyriculariaceae</taxon>
        <taxon>Pyricularia</taxon>
    </lineage>
</organism>
<keyword evidence="1" id="KW-0812">Transmembrane</keyword>
<dbReference type="Proteomes" id="UP000515153">
    <property type="component" value="Chromosome V"/>
</dbReference>
<dbReference type="AlphaFoldDB" id="A0A6P8AVE3"/>
<evidence type="ECO:0000313" key="3">
    <source>
        <dbReference type="RefSeq" id="XP_030978891.1"/>
    </source>
</evidence>
<accession>A0A6P8AVE3</accession>
<proteinExistence type="predicted"/>
<reference evidence="3" key="3">
    <citation type="submission" date="2025-08" db="UniProtKB">
        <authorList>
            <consortium name="RefSeq"/>
        </authorList>
    </citation>
    <scope>IDENTIFICATION</scope>
    <source>
        <strain evidence="3">NI907</strain>
    </source>
</reference>
<reference evidence="2 3" key="1">
    <citation type="journal article" date="2019" name="Mol. Biol. Evol.">
        <title>Blast fungal genomes show frequent chromosomal changes, gene gains and losses, and effector gene turnover.</title>
        <authorList>
            <person name="Gomez Luciano L.B."/>
            <person name="Jason Tsai I."/>
            <person name="Chuma I."/>
            <person name="Tosa Y."/>
            <person name="Chen Y.H."/>
            <person name="Li J.Y."/>
            <person name="Li M.Y."/>
            <person name="Jade Lu M.Y."/>
            <person name="Nakayashiki H."/>
            <person name="Li W.H."/>
        </authorList>
    </citation>
    <scope>NUCLEOTIDE SEQUENCE [LARGE SCALE GENOMIC DNA]</scope>
    <source>
        <strain evidence="2 3">NI907</strain>
    </source>
</reference>
<dbReference type="RefSeq" id="XP_030978891.1">
    <property type="nucleotide sequence ID" value="XM_031128663.1"/>
</dbReference>
<keyword evidence="1" id="KW-1133">Transmembrane helix</keyword>
<sequence length="260" mass="29068">MASSSVSDNAASMLNPRIMGSPSHHQASISPEDEYSHLPCKKPIRFHVNVVQIWRSAICVFAFVDIFLVACTNKTPITVPLVLFIIATLIFNAHHVVGSLMPGYGQLEGPFFSFRLFCMKVTCGQDDNSDDESRSLLRGFEWLNDDPKKRSEIWKAIVDITLAVVICILVFVHKNQHRGYTWWYYRGDLAACVASYVFGWLVVSFELAVVFMEVFSIFRGATVFLCPDEDVEGHAGNQIRLPPSPPVMANRGGEHISIVA</sequence>
<feature type="transmembrane region" description="Helical" evidence="1">
    <location>
        <begin position="193"/>
        <end position="218"/>
    </location>
</feature>
<name>A0A6P8AVE3_PYRGI</name>
<protein>
    <submittedName>
        <fullName evidence="3">Uncharacterized protein</fullName>
    </submittedName>
</protein>
<reference evidence="3" key="2">
    <citation type="submission" date="2019-10" db="EMBL/GenBank/DDBJ databases">
        <authorList>
            <consortium name="NCBI Genome Project"/>
        </authorList>
    </citation>
    <scope>NUCLEOTIDE SEQUENCE</scope>
    <source>
        <strain evidence="3">NI907</strain>
    </source>
</reference>
<gene>
    <name evidence="3" type="ORF">PgNI_08668</name>
</gene>
<evidence type="ECO:0000256" key="1">
    <source>
        <dbReference type="SAM" id="Phobius"/>
    </source>
</evidence>